<gene>
    <name evidence="14" type="ORF">RRG08_027016</name>
</gene>
<keyword evidence="15" id="KW-1185">Reference proteome</keyword>
<name>A0AAE1DZB1_9GAST</name>
<evidence type="ECO:0000256" key="7">
    <source>
        <dbReference type="ARBA" id="ARBA00023211"/>
    </source>
</evidence>
<dbReference type="PANTHER" id="PTHR42904:SF1">
    <property type="entry name" value="NUCLEOSIDE DIPHOSPHATE-LINKED MOIETY X MOTIF 17"/>
    <property type="match status" value="1"/>
</dbReference>
<dbReference type="GO" id="GO:0019677">
    <property type="term" value="P:NAD+ catabolic process"/>
    <property type="evidence" value="ECO:0007669"/>
    <property type="project" value="TreeGrafter"/>
</dbReference>
<evidence type="ECO:0000313" key="14">
    <source>
        <dbReference type="EMBL" id="KAK3788282.1"/>
    </source>
</evidence>
<dbReference type="EMBL" id="JAWDGP010001773">
    <property type="protein sequence ID" value="KAK3788282.1"/>
    <property type="molecule type" value="Genomic_DNA"/>
</dbReference>
<proteinExistence type="inferred from homology"/>
<evidence type="ECO:0000256" key="9">
    <source>
        <dbReference type="ARBA" id="ARBA00093205"/>
    </source>
</evidence>
<evidence type="ECO:0000256" key="12">
    <source>
        <dbReference type="ARBA" id="ARBA00093663"/>
    </source>
</evidence>
<dbReference type="InterPro" id="IPR033716">
    <property type="entry name" value="Nudt17_dom"/>
</dbReference>
<comment type="cofactor">
    <cofactor evidence="1">
        <name>Mn(2+)</name>
        <dbReference type="ChEBI" id="CHEBI:29035"/>
    </cofactor>
</comment>
<dbReference type="GO" id="GO:0046872">
    <property type="term" value="F:metal ion binding"/>
    <property type="evidence" value="ECO:0007669"/>
    <property type="project" value="UniProtKB-KW"/>
</dbReference>
<evidence type="ECO:0000256" key="6">
    <source>
        <dbReference type="ARBA" id="ARBA00022842"/>
    </source>
</evidence>
<evidence type="ECO:0000256" key="1">
    <source>
        <dbReference type="ARBA" id="ARBA00001936"/>
    </source>
</evidence>
<dbReference type="Pfam" id="PF00293">
    <property type="entry name" value="NUDIX"/>
    <property type="match status" value="1"/>
</dbReference>
<reference evidence="14" key="1">
    <citation type="journal article" date="2023" name="G3 (Bethesda)">
        <title>A reference genome for the long-term kleptoplast-retaining sea slug Elysia crispata morphotype clarki.</title>
        <authorList>
            <person name="Eastman K.E."/>
            <person name="Pendleton A.L."/>
            <person name="Shaikh M.A."/>
            <person name="Suttiyut T."/>
            <person name="Ogas R."/>
            <person name="Tomko P."/>
            <person name="Gavelis G."/>
            <person name="Widhalm J.R."/>
            <person name="Wisecaver J.H."/>
        </authorList>
    </citation>
    <scope>NUCLEOTIDE SEQUENCE</scope>
    <source>
        <strain evidence="14">ECLA1</strain>
    </source>
</reference>
<dbReference type="AlphaFoldDB" id="A0AAE1DZB1"/>
<comment type="cofactor">
    <cofactor evidence="2">
        <name>Mg(2+)</name>
        <dbReference type="ChEBI" id="CHEBI:18420"/>
    </cofactor>
</comment>
<comment type="catalytic activity">
    <reaction evidence="9">
        <text>a 5'-end (N(7)-methyl 5'-triphosphoguanosine)-ribonucleoside in mRNA + H2O = N(7)-methyl-GDP + a 5'-end phospho-ribonucleoside in mRNA + 2 H(+)</text>
        <dbReference type="Rhea" id="RHEA:67484"/>
        <dbReference type="Rhea" id="RHEA-COMP:15692"/>
        <dbReference type="Rhea" id="RHEA-COMP:17167"/>
        <dbReference type="ChEBI" id="CHEBI:15377"/>
        <dbReference type="ChEBI" id="CHEBI:15378"/>
        <dbReference type="ChEBI" id="CHEBI:63714"/>
        <dbReference type="ChEBI" id="CHEBI:138282"/>
        <dbReference type="ChEBI" id="CHEBI:156461"/>
        <dbReference type="EC" id="3.6.1.62"/>
    </reaction>
</comment>
<dbReference type="Gene3D" id="3.90.79.10">
    <property type="entry name" value="Nucleoside Triphosphate Pyrophosphohydrolase"/>
    <property type="match status" value="1"/>
</dbReference>
<dbReference type="EC" id="3.6.1.62" evidence="8"/>
<dbReference type="GO" id="GO:0005777">
    <property type="term" value="C:peroxisome"/>
    <property type="evidence" value="ECO:0007669"/>
    <property type="project" value="TreeGrafter"/>
</dbReference>
<sequence>MSQHVRILVKLRKANETPRLAHFTECILRHFGLSGGKGHVHVCLKDNCLEISDNKFAESTEVMVKHPSFCPVLHISQQMVANLPEDIVSRGVDVGAAVVLESCDGSILLTRRARHLRIFPGLWVPPGGHVEENESLLQAGLRELREETGLDLSPQDCINGRVEPLALWESVFPPKLSVGLPKRHHIVVYFHARLVAGLTASALAERVKFDPGEVDACAWLDRNLVTSIANCDDDNLHSPASLEHLPSFYRALVLNEDGKQCVAELPTSPLFRVHSDKEDEQERVSTGTKFALQQFLMLSNT</sequence>
<keyword evidence="5" id="KW-0378">Hydrolase</keyword>
<evidence type="ECO:0000256" key="2">
    <source>
        <dbReference type="ARBA" id="ARBA00001946"/>
    </source>
</evidence>
<organism evidence="14 15">
    <name type="scientific">Elysia crispata</name>
    <name type="common">lettuce slug</name>
    <dbReference type="NCBI Taxonomy" id="231223"/>
    <lineage>
        <taxon>Eukaryota</taxon>
        <taxon>Metazoa</taxon>
        <taxon>Spiralia</taxon>
        <taxon>Lophotrochozoa</taxon>
        <taxon>Mollusca</taxon>
        <taxon>Gastropoda</taxon>
        <taxon>Heterobranchia</taxon>
        <taxon>Euthyneura</taxon>
        <taxon>Panpulmonata</taxon>
        <taxon>Sacoglossa</taxon>
        <taxon>Placobranchoidea</taxon>
        <taxon>Plakobranchidae</taxon>
        <taxon>Elysia</taxon>
    </lineage>
</organism>
<dbReference type="GO" id="GO:0140933">
    <property type="term" value="F:5'-(N(7)-methylguanosine 5'-triphospho)-[mRNA] hydrolase activity"/>
    <property type="evidence" value="ECO:0007669"/>
    <property type="project" value="UniProtKB-EC"/>
</dbReference>
<keyword evidence="7" id="KW-0464">Manganese</keyword>
<dbReference type="PANTHER" id="PTHR42904">
    <property type="entry name" value="NUDIX HYDROLASE, NUDC SUBFAMILY"/>
    <property type="match status" value="1"/>
</dbReference>
<dbReference type="GO" id="GO:0006742">
    <property type="term" value="P:NADP+ catabolic process"/>
    <property type="evidence" value="ECO:0007669"/>
    <property type="project" value="TreeGrafter"/>
</dbReference>
<comment type="function">
    <text evidence="10">Acts as a decapping enzyme capable of hydrolyzing monomethylated capped RNAs (in vitro). Hydrolyzes monomethylated capped RNA after alpha and beta phosphates to form N(7)-methyl-GDP. Shows low activity towards unmethylated capped RNA.</text>
</comment>
<dbReference type="Proteomes" id="UP001283361">
    <property type="component" value="Unassembled WGS sequence"/>
</dbReference>
<dbReference type="InterPro" id="IPR015797">
    <property type="entry name" value="NUDIX_hydrolase-like_dom_sf"/>
</dbReference>
<evidence type="ECO:0000256" key="4">
    <source>
        <dbReference type="ARBA" id="ARBA00022723"/>
    </source>
</evidence>
<evidence type="ECO:0000256" key="8">
    <source>
        <dbReference type="ARBA" id="ARBA00026102"/>
    </source>
</evidence>
<feature type="domain" description="Nudix hydrolase" evidence="13">
    <location>
        <begin position="89"/>
        <end position="243"/>
    </location>
</feature>
<dbReference type="GO" id="GO:0005829">
    <property type="term" value="C:cytosol"/>
    <property type="evidence" value="ECO:0007669"/>
    <property type="project" value="TreeGrafter"/>
</dbReference>
<keyword evidence="4" id="KW-0479">Metal-binding</keyword>
<dbReference type="CDD" id="cd04694">
    <property type="entry name" value="NUDIX_Nudt17"/>
    <property type="match status" value="1"/>
</dbReference>
<protein>
    <recommendedName>
        <fullName evidence="11">m7GpppN-mRNA hydrolase NUDT17</fullName>
        <ecNumber evidence="8">3.6.1.62</ecNumber>
    </recommendedName>
    <alternativeName>
        <fullName evidence="12">Nucleoside diphosphate-linked moiety X motif 17</fullName>
    </alternativeName>
</protein>
<evidence type="ECO:0000259" key="13">
    <source>
        <dbReference type="PROSITE" id="PS51462"/>
    </source>
</evidence>
<evidence type="ECO:0000256" key="3">
    <source>
        <dbReference type="ARBA" id="ARBA00005582"/>
    </source>
</evidence>
<dbReference type="InterPro" id="IPR050241">
    <property type="entry name" value="NAD-cap_RNA_hydrolase_NudC"/>
</dbReference>
<keyword evidence="6" id="KW-0460">Magnesium</keyword>
<comment type="similarity">
    <text evidence="3">Belongs to the Nudix hydrolase family.</text>
</comment>
<evidence type="ECO:0000256" key="10">
    <source>
        <dbReference type="ARBA" id="ARBA00093415"/>
    </source>
</evidence>
<dbReference type="SUPFAM" id="SSF55811">
    <property type="entry name" value="Nudix"/>
    <property type="match status" value="1"/>
</dbReference>
<evidence type="ECO:0000256" key="11">
    <source>
        <dbReference type="ARBA" id="ARBA00093621"/>
    </source>
</evidence>
<dbReference type="PROSITE" id="PS51462">
    <property type="entry name" value="NUDIX"/>
    <property type="match status" value="1"/>
</dbReference>
<evidence type="ECO:0000313" key="15">
    <source>
        <dbReference type="Proteomes" id="UP001283361"/>
    </source>
</evidence>
<dbReference type="GO" id="GO:0035529">
    <property type="term" value="F:NADH pyrophosphatase activity"/>
    <property type="evidence" value="ECO:0007669"/>
    <property type="project" value="TreeGrafter"/>
</dbReference>
<accession>A0AAE1DZB1</accession>
<dbReference type="InterPro" id="IPR000086">
    <property type="entry name" value="NUDIX_hydrolase_dom"/>
</dbReference>
<comment type="caution">
    <text evidence="14">The sequence shown here is derived from an EMBL/GenBank/DDBJ whole genome shotgun (WGS) entry which is preliminary data.</text>
</comment>
<evidence type="ECO:0000256" key="5">
    <source>
        <dbReference type="ARBA" id="ARBA00022801"/>
    </source>
</evidence>